<dbReference type="EMBL" id="SPHZ02000012">
    <property type="protein sequence ID" value="KAF0888979.1"/>
    <property type="molecule type" value="Genomic_DNA"/>
</dbReference>
<proteinExistence type="predicted"/>
<feature type="compositionally biased region" description="Basic and acidic residues" evidence="1">
    <location>
        <begin position="70"/>
        <end position="90"/>
    </location>
</feature>
<evidence type="ECO:0000313" key="3">
    <source>
        <dbReference type="Proteomes" id="UP000479710"/>
    </source>
</evidence>
<reference evidence="2 3" key="1">
    <citation type="submission" date="2019-11" db="EMBL/GenBank/DDBJ databases">
        <title>Whole genome sequence of Oryza granulata.</title>
        <authorList>
            <person name="Li W."/>
        </authorList>
    </citation>
    <scope>NUCLEOTIDE SEQUENCE [LARGE SCALE GENOMIC DNA]</scope>
    <source>
        <strain evidence="3">cv. Menghai</strain>
        <tissue evidence="2">Leaf</tissue>
    </source>
</reference>
<keyword evidence="3" id="KW-1185">Reference proteome</keyword>
<dbReference type="AlphaFoldDB" id="A0A6G1BLZ0"/>
<sequence length="90" mass="9360">MIFRGKISVSSTLAVATPSSSFSKQTEGVPPELGEEDGQGKGDRARSNTGVGEANVHDGFAHSIANVRGNGEDERRGSGEKEKNELCGGL</sequence>
<accession>A0A6G1BLZ0</accession>
<evidence type="ECO:0000256" key="1">
    <source>
        <dbReference type="SAM" id="MobiDB-lite"/>
    </source>
</evidence>
<protein>
    <recommendedName>
        <fullName evidence="4">DUF834 domain-containing protein</fullName>
    </recommendedName>
</protein>
<feature type="compositionally biased region" description="Polar residues" evidence="1">
    <location>
        <begin position="8"/>
        <end position="26"/>
    </location>
</feature>
<gene>
    <name evidence="2" type="ORF">E2562_020188</name>
</gene>
<evidence type="ECO:0008006" key="4">
    <source>
        <dbReference type="Google" id="ProtNLM"/>
    </source>
</evidence>
<feature type="region of interest" description="Disordered" evidence="1">
    <location>
        <begin position="1"/>
        <end position="90"/>
    </location>
</feature>
<evidence type="ECO:0000313" key="2">
    <source>
        <dbReference type="EMBL" id="KAF0888979.1"/>
    </source>
</evidence>
<dbReference type="Proteomes" id="UP000479710">
    <property type="component" value="Unassembled WGS sequence"/>
</dbReference>
<comment type="caution">
    <text evidence="2">The sequence shown here is derived from an EMBL/GenBank/DDBJ whole genome shotgun (WGS) entry which is preliminary data.</text>
</comment>
<organism evidence="2 3">
    <name type="scientific">Oryza meyeriana var. granulata</name>
    <dbReference type="NCBI Taxonomy" id="110450"/>
    <lineage>
        <taxon>Eukaryota</taxon>
        <taxon>Viridiplantae</taxon>
        <taxon>Streptophyta</taxon>
        <taxon>Embryophyta</taxon>
        <taxon>Tracheophyta</taxon>
        <taxon>Spermatophyta</taxon>
        <taxon>Magnoliopsida</taxon>
        <taxon>Liliopsida</taxon>
        <taxon>Poales</taxon>
        <taxon>Poaceae</taxon>
        <taxon>BOP clade</taxon>
        <taxon>Oryzoideae</taxon>
        <taxon>Oryzeae</taxon>
        <taxon>Oryzinae</taxon>
        <taxon>Oryza</taxon>
        <taxon>Oryza meyeriana</taxon>
    </lineage>
</organism>
<name>A0A6G1BLZ0_9ORYZ</name>